<dbReference type="SUPFAM" id="SSF51569">
    <property type="entry name" value="Aldolase"/>
    <property type="match status" value="1"/>
</dbReference>
<dbReference type="RefSeq" id="WP_339091772.1">
    <property type="nucleotide sequence ID" value="NZ_LR743507.1"/>
</dbReference>
<dbReference type="Pfam" id="PF01081">
    <property type="entry name" value="Aldolase"/>
    <property type="match status" value="1"/>
</dbReference>
<dbReference type="EMBL" id="LR743507">
    <property type="protein sequence ID" value="CAA2107438.1"/>
    <property type="molecule type" value="Genomic_DNA"/>
</dbReference>
<organism evidence="6">
    <name type="scientific">Variovorax paradoxus</name>
    <dbReference type="NCBI Taxonomy" id="34073"/>
    <lineage>
        <taxon>Bacteria</taxon>
        <taxon>Pseudomonadati</taxon>
        <taxon>Pseudomonadota</taxon>
        <taxon>Betaproteobacteria</taxon>
        <taxon>Burkholderiales</taxon>
        <taxon>Comamonadaceae</taxon>
        <taxon>Variovorax</taxon>
    </lineage>
</organism>
<evidence type="ECO:0000256" key="2">
    <source>
        <dbReference type="ARBA" id="ARBA00006906"/>
    </source>
</evidence>
<dbReference type="CDD" id="cd00452">
    <property type="entry name" value="KDPG_aldolase"/>
    <property type="match status" value="1"/>
</dbReference>
<dbReference type="PANTHER" id="PTHR30246">
    <property type="entry name" value="2-KETO-3-DEOXY-6-PHOSPHOGLUCONATE ALDOLASE"/>
    <property type="match status" value="1"/>
</dbReference>
<evidence type="ECO:0000256" key="1">
    <source>
        <dbReference type="ARBA" id="ARBA00004761"/>
    </source>
</evidence>
<sequence>MTTPPLDRFNAAMRELPLVAILRGLTPAEAADVGDAIVEPGFRLLEVPLNSPQPLESIALMRRRFPQALVGAGTVLAAQQVRDVHAAGGELIVSPNYNAEVVAEAARLGMVCLPGVMTPTEAFGALASGATGLKLFPAELASPAVVKALLAVLPAGTPVMPVGGITPTNMAEWRAAGAAGFGIGSALYKPGKQAGAVREDAKKFISAWTGTVLA</sequence>
<evidence type="ECO:0000313" key="6">
    <source>
        <dbReference type="EMBL" id="CAA2107438.1"/>
    </source>
</evidence>
<gene>
    <name evidence="6" type="primary">dgoA</name>
    <name evidence="6" type="ORF">VVAX_04234</name>
</gene>
<evidence type="ECO:0000256" key="5">
    <source>
        <dbReference type="ARBA" id="ARBA00023277"/>
    </source>
</evidence>
<dbReference type="NCBIfam" id="NF006600">
    <property type="entry name" value="PRK09140.1"/>
    <property type="match status" value="1"/>
</dbReference>
<dbReference type="AlphaFoldDB" id="A0A679JBS0"/>
<accession>A0A679JBS0</accession>
<dbReference type="InterPro" id="IPR013785">
    <property type="entry name" value="Aldolase_TIM"/>
</dbReference>
<evidence type="ECO:0000256" key="4">
    <source>
        <dbReference type="ARBA" id="ARBA00023239"/>
    </source>
</evidence>
<proteinExistence type="inferred from homology"/>
<comment type="pathway">
    <text evidence="1">Carbohydrate acid metabolism.</text>
</comment>
<dbReference type="InterPro" id="IPR000887">
    <property type="entry name" value="Aldlse_KDPG_KHG"/>
</dbReference>
<evidence type="ECO:0000256" key="3">
    <source>
        <dbReference type="ARBA" id="ARBA00011233"/>
    </source>
</evidence>
<keyword evidence="4 6" id="KW-0456">Lyase</keyword>
<comment type="similarity">
    <text evidence="2">Belongs to the KHG/KDPG aldolase family.</text>
</comment>
<keyword evidence="5" id="KW-0119">Carbohydrate metabolism</keyword>
<dbReference type="GO" id="GO:0008674">
    <property type="term" value="F:2-dehydro-3-deoxy-6-phosphogalactonate aldolase activity"/>
    <property type="evidence" value="ECO:0007669"/>
    <property type="project" value="UniProtKB-EC"/>
</dbReference>
<dbReference type="Gene3D" id="3.20.20.70">
    <property type="entry name" value="Aldolase class I"/>
    <property type="match status" value="1"/>
</dbReference>
<comment type="subunit">
    <text evidence="3">Homotrimer.</text>
</comment>
<protein>
    <submittedName>
        <fullName evidence="6">2-dehydro-3-deoxy-6-phosphogalactonate aldolase</fullName>
        <ecNumber evidence="6">4.1.2.21</ecNumber>
    </submittedName>
</protein>
<name>A0A679JBS0_VARPD</name>
<dbReference type="EC" id="4.1.2.21" evidence="6"/>
<dbReference type="PANTHER" id="PTHR30246:SF1">
    <property type="entry name" value="2-DEHYDRO-3-DEOXY-6-PHOSPHOGALACTONATE ALDOLASE-RELATED"/>
    <property type="match status" value="1"/>
</dbReference>
<reference evidence="6" key="1">
    <citation type="submission" date="2019-12" db="EMBL/GenBank/DDBJ databases">
        <authorList>
            <person name="Cremers G."/>
        </authorList>
    </citation>
    <scope>NUCLEOTIDE SEQUENCE</scope>
    <source>
        <strain evidence="6">Vvax</strain>
    </source>
</reference>